<proteinExistence type="predicted"/>
<evidence type="ECO:0000313" key="1">
    <source>
        <dbReference type="EMBL" id="MBW82044.1"/>
    </source>
</evidence>
<accession>A0A2P2ILC5</accession>
<sequence length="35" mass="4023">MLIAQEAKYNFQVQNICRQSGFVSKLSSRFILTSN</sequence>
<name>A0A2P2ILC5_RHIMU</name>
<organism evidence="1">
    <name type="scientific">Rhizophora mucronata</name>
    <name type="common">Asiatic mangrove</name>
    <dbReference type="NCBI Taxonomy" id="61149"/>
    <lineage>
        <taxon>Eukaryota</taxon>
        <taxon>Viridiplantae</taxon>
        <taxon>Streptophyta</taxon>
        <taxon>Embryophyta</taxon>
        <taxon>Tracheophyta</taxon>
        <taxon>Spermatophyta</taxon>
        <taxon>Magnoliopsida</taxon>
        <taxon>eudicotyledons</taxon>
        <taxon>Gunneridae</taxon>
        <taxon>Pentapetalae</taxon>
        <taxon>rosids</taxon>
        <taxon>fabids</taxon>
        <taxon>Malpighiales</taxon>
        <taxon>Rhizophoraceae</taxon>
        <taxon>Rhizophora</taxon>
    </lineage>
</organism>
<reference evidence="1" key="1">
    <citation type="submission" date="2018-02" db="EMBL/GenBank/DDBJ databases">
        <title>Rhizophora mucronata_Transcriptome.</title>
        <authorList>
            <person name="Meera S.P."/>
            <person name="Sreeshan A."/>
            <person name="Augustine A."/>
        </authorList>
    </citation>
    <scope>NUCLEOTIDE SEQUENCE</scope>
    <source>
        <tissue evidence="1">Leaf</tissue>
    </source>
</reference>
<dbReference type="AlphaFoldDB" id="A0A2P2ILC5"/>
<protein>
    <submittedName>
        <fullName evidence="1">Uncharacterized protein</fullName>
    </submittedName>
</protein>
<dbReference type="EMBL" id="GGEC01001561">
    <property type="protein sequence ID" value="MBW82044.1"/>
    <property type="molecule type" value="Transcribed_RNA"/>
</dbReference>